<gene>
    <name evidence="1" type="ORF">N0V93_005078</name>
</gene>
<proteinExistence type="predicted"/>
<dbReference type="SUPFAM" id="SSF82171">
    <property type="entry name" value="DPP6 N-terminal domain-like"/>
    <property type="match status" value="1"/>
</dbReference>
<dbReference type="GO" id="GO:0005815">
    <property type="term" value="C:microtubule organizing center"/>
    <property type="evidence" value="ECO:0007669"/>
    <property type="project" value="TreeGrafter"/>
</dbReference>
<dbReference type="GO" id="GO:1990811">
    <property type="term" value="C:MWP complex"/>
    <property type="evidence" value="ECO:0007669"/>
    <property type="project" value="TreeGrafter"/>
</dbReference>
<dbReference type="EMBL" id="JAPEVB010000003">
    <property type="protein sequence ID" value="KAJ4391461.1"/>
    <property type="molecule type" value="Genomic_DNA"/>
</dbReference>
<dbReference type="Gene3D" id="2.130.10.10">
    <property type="entry name" value="YVTN repeat-like/Quinoprotein amine dehydrogenase"/>
    <property type="match status" value="2"/>
</dbReference>
<evidence type="ECO:0000313" key="1">
    <source>
        <dbReference type="EMBL" id="KAJ4391461.1"/>
    </source>
</evidence>
<dbReference type="OrthoDB" id="308690at2759"/>
<name>A0A9W9CXS8_9PEZI</name>
<protein>
    <recommendedName>
        <fullName evidence="3">WD40 domain-containing protein</fullName>
    </recommendedName>
</protein>
<sequence>MRFSGVFQASPHSLPSPNGSYVATLLSSASLTSLNVREVRTLHTVRELTLPRSFIGPVVSFQWSPSSRLVLVASADEIHVFSVLKEEEGFGATIRNPAPPAAKLVYVGFGASDTDVCVCASLGLKFAVFDLASSKAVDVANPKFHTAALVRKGFCFRPESQHLTVITRTSGKDMISIHHPKTKELQRSWSPDTVDAQGVVWSPDGKWLVTWESAAHGHKILFYTPDGNLFKTWSGPQALVPADADIPLGPGVRLLDFSADALNLVIGDSSRRICIINMTSVTESLRLLHPNTIVPTDTLQVWQEQFSSSGHHFVKALQTILPPNAQQRGIAPCPSGIASASFDPSSTLLATRLEEAPSTLWIWDISTAELRAALLFHGNVSRVLWHPSIRETLLVICEGDAYNSLVFSWDPLSDGPQAIDLTDRLPNGKVQAVWLDLQSLEPGALFASDSRNYLLASLAMNDDEPVPWPADSEDTGFSDVTDQSMSVNAYDDEASQLDDTFCFRKT</sequence>
<dbReference type="GO" id="GO:1990810">
    <property type="term" value="P:microtubule anchoring at mitotic spindle pole body"/>
    <property type="evidence" value="ECO:0007669"/>
    <property type="project" value="TreeGrafter"/>
</dbReference>
<organism evidence="1 2">
    <name type="scientific">Gnomoniopsis smithogilvyi</name>
    <dbReference type="NCBI Taxonomy" id="1191159"/>
    <lineage>
        <taxon>Eukaryota</taxon>
        <taxon>Fungi</taxon>
        <taxon>Dikarya</taxon>
        <taxon>Ascomycota</taxon>
        <taxon>Pezizomycotina</taxon>
        <taxon>Sordariomycetes</taxon>
        <taxon>Sordariomycetidae</taxon>
        <taxon>Diaporthales</taxon>
        <taxon>Gnomoniaceae</taxon>
        <taxon>Gnomoniopsis</taxon>
    </lineage>
</organism>
<comment type="caution">
    <text evidence="1">The sequence shown here is derived from an EMBL/GenBank/DDBJ whole genome shotgun (WGS) entry which is preliminary data.</text>
</comment>
<dbReference type="InterPro" id="IPR052778">
    <property type="entry name" value="Centrosome-WD_assoc"/>
</dbReference>
<keyword evidence="2" id="KW-1185">Reference proteome</keyword>
<reference evidence="1" key="1">
    <citation type="submission" date="2022-10" db="EMBL/GenBank/DDBJ databases">
        <title>Tapping the CABI collections for fungal endophytes: first genome assemblies for Collariella, Neodidymelliopsis, Ascochyta clinopodiicola, Didymella pomorum, Didymosphaeria variabile, Neocosmospora piperis and Neocucurbitaria cava.</title>
        <authorList>
            <person name="Hill R."/>
        </authorList>
    </citation>
    <scope>NUCLEOTIDE SEQUENCE</scope>
    <source>
        <strain evidence="1">IMI 355082</strain>
    </source>
</reference>
<dbReference type="AlphaFoldDB" id="A0A9W9CXS8"/>
<accession>A0A9W9CXS8</accession>
<dbReference type="PANTHER" id="PTHR16220:SF0">
    <property type="entry name" value="WD REPEAT-CONTAINING PROTEIN WRAP73"/>
    <property type="match status" value="1"/>
</dbReference>
<evidence type="ECO:0000313" key="2">
    <source>
        <dbReference type="Proteomes" id="UP001140453"/>
    </source>
</evidence>
<dbReference type="Proteomes" id="UP001140453">
    <property type="component" value="Unassembled WGS sequence"/>
</dbReference>
<dbReference type="PANTHER" id="PTHR16220">
    <property type="entry name" value="WD REPEAT PROTEIN 8-RELATED"/>
    <property type="match status" value="1"/>
</dbReference>
<dbReference type="InterPro" id="IPR015943">
    <property type="entry name" value="WD40/YVTN_repeat-like_dom_sf"/>
</dbReference>
<evidence type="ECO:0008006" key="3">
    <source>
        <dbReference type="Google" id="ProtNLM"/>
    </source>
</evidence>